<dbReference type="InterPro" id="IPR029045">
    <property type="entry name" value="ClpP/crotonase-like_dom_sf"/>
</dbReference>
<proteinExistence type="predicted"/>
<evidence type="ECO:0000259" key="6">
    <source>
        <dbReference type="Pfam" id="PF01957"/>
    </source>
</evidence>
<gene>
    <name evidence="9" type="ORF">METZ01_LOCUS63215</name>
</gene>
<evidence type="ECO:0000256" key="5">
    <source>
        <dbReference type="SAM" id="Phobius"/>
    </source>
</evidence>
<dbReference type="Pfam" id="PF24961">
    <property type="entry name" value="NfeD_membrane"/>
    <property type="match status" value="1"/>
</dbReference>
<dbReference type="InterPro" id="IPR056739">
    <property type="entry name" value="NfeD_membrane"/>
</dbReference>
<feature type="transmembrane region" description="Helical" evidence="5">
    <location>
        <begin position="299"/>
        <end position="317"/>
    </location>
</feature>
<feature type="transmembrane region" description="Helical" evidence="5">
    <location>
        <begin position="382"/>
        <end position="401"/>
    </location>
</feature>
<dbReference type="InterPro" id="IPR002810">
    <property type="entry name" value="NfeD-like_C"/>
</dbReference>
<dbReference type="Gene3D" id="3.90.226.10">
    <property type="entry name" value="2-enoyl-CoA Hydratase, Chain A, domain 1"/>
    <property type="match status" value="1"/>
</dbReference>
<dbReference type="EMBL" id="UINC01003921">
    <property type="protein sequence ID" value="SVA10361.1"/>
    <property type="molecule type" value="Genomic_DNA"/>
</dbReference>
<dbReference type="SUPFAM" id="SSF52096">
    <property type="entry name" value="ClpP/crotonase"/>
    <property type="match status" value="1"/>
</dbReference>
<keyword evidence="2 5" id="KW-0812">Transmembrane</keyword>
<feature type="domain" description="NfeD1b N-terminal" evidence="8">
    <location>
        <begin position="39"/>
        <end position="182"/>
    </location>
</feature>
<evidence type="ECO:0000313" key="9">
    <source>
        <dbReference type="EMBL" id="SVA10361.1"/>
    </source>
</evidence>
<accession>A0A381T467</accession>
<feature type="domain" description="NfeD integral membrane" evidence="7">
    <location>
        <begin position="278"/>
        <end position="401"/>
    </location>
</feature>
<dbReference type="AlphaFoldDB" id="A0A381T467"/>
<dbReference type="InterPro" id="IPR052165">
    <property type="entry name" value="Membrane_assoc_protease"/>
</dbReference>
<dbReference type="PANTHER" id="PTHR33507:SF3">
    <property type="entry name" value="INNER MEMBRANE PROTEIN YBBJ"/>
    <property type="match status" value="1"/>
</dbReference>
<feature type="transmembrane region" description="Helical" evidence="5">
    <location>
        <begin position="20"/>
        <end position="41"/>
    </location>
</feature>
<dbReference type="Gene3D" id="2.40.50.140">
    <property type="entry name" value="Nucleic acid-binding proteins"/>
    <property type="match status" value="1"/>
</dbReference>
<protein>
    <submittedName>
        <fullName evidence="9">Uncharacterized protein</fullName>
    </submittedName>
</protein>
<dbReference type="InterPro" id="IPR012340">
    <property type="entry name" value="NA-bd_OB-fold"/>
</dbReference>
<evidence type="ECO:0000259" key="8">
    <source>
        <dbReference type="Pfam" id="PF25145"/>
    </source>
</evidence>
<dbReference type="PANTHER" id="PTHR33507">
    <property type="entry name" value="INNER MEMBRANE PROTEIN YBBJ"/>
    <property type="match status" value="1"/>
</dbReference>
<dbReference type="GO" id="GO:0005886">
    <property type="term" value="C:plasma membrane"/>
    <property type="evidence" value="ECO:0007669"/>
    <property type="project" value="TreeGrafter"/>
</dbReference>
<evidence type="ECO:0000256" key="1">
    <source>
        <dbReference type="ARBA" id="ARBA00004141"/>
    </source>
</evidence>
<dbReference type="Pfam" id="PF01957">
    <property type="entry name" value="NfeD"/>
    <property type="match status" value="1"/>
</dbReference>
<dbReference type="InterPro" id="IPR056738">
    <property type="entry name" value="NfeD1b_N"/>
</dbReference>
<feature type="transmembrane region" description="Helical" evidence="5">
    <location>
        <begin position="329"/>
        <end position="362"/>
    </location>
</feature>
<keyword evidence="3 5" id="KW-1133">Transmembrane helix</keyword>
<evidence type="ECO:0000256" key="3">
    <source>
        <dbReference type="ARBA" id="ARBA00022989"/>
    </source>
</evidence>
<organism evidence="9">
    <name type="scientific">marine metagenome</name>
    <dbReference type="NCBI Taxonomy" id="408172"/>
    <lineage>
        <taxon>unclassified sequences</taxon>
        <taxon>metagenomes</taxon>
        <taxon>ecological metagenomes</taxon>
    </lineage>
</organism>
<dbReference type="Pfam" id="PF25145">
    <property type="entry name" value="NfeD1b_N"/>
    <property type="match status" value="1"/>
</dbReference>
<evidence type="ECO:0000259" key="7">
    <source>
        <dbReference type="Pfam" id="PF24961"/>
    </source>
</evidence>
<feature type="domain" description="NfeD-like C-terminal" evidence="6">
    <location>
        <begin position="432"/>
        <end position="487"/>
    </location>
</feature>
<sequence>MNTYNKDYRQVLSSMSKFKLMKQLIIYFYIASTFLLSNTVYHIPIEGTIDLGLPPYIERSIKEAETNNAVSIIFTVNTFGGRVDAATQIKDAILDSKVPTVAFINKRAISAGALISLSCEKIYMTGGATIGATTAVDMSGNKASEKVISYMREEMAATAEKRGRNKHIARGMVDEELEFPSKVKNEYVTSDDEIDTVKTIIYYLIMDNDTIYVDDIEGRKQGNLITLTTEQALKYKIADKSADTFNSVLDSLGFSNANVQTTSENWSENFVRFLTNPVVASLLTTFGFLGILFELQSPGWGIPGSVGLICLILSLGASYIAELATMNDFLIILIGMLCIILEALVIPGFGIPGIAGIVFILWGLYLLLLPDIPVGEEVLSQAFNGLVIGIIGGLIGLVLLFKAMTKTKFWNDLTSPGGQNKEDGYVASFGWEKLVGEIALTETDLHPSGWIVVNNERIFAVSEGNFIDKNVKVIVLSVDGNRVVVRKK</sequence>
<comment type="subcellular location">
    <subcellularLocation>
        <location evidence="1">Membrane</location>
        <topology evidence="1">Multi-pass membrane protein</topology>
    </subcellularLocation>
</comment>
<evidence type="ECO:0000256" key="4">
    <source>
        <dbReference type="ARBA" id="ARBA00023136"/>
    </source>
</evidence>
<evidence type="ECO:0000256" key="2">
    <source>
        <dbReference type="ARBA" id="ARBA00022692"/>
    </source>
</evidence>
<name>A0A381T467_9ZZZZ</name>
<reference evidence="9" key="1">
    <citation type="submission" date="2018-05" db="EMBL/GenBank/DDBJ databases">
        <authorList>
            <person name="Lanie J.A."/>
            <person name="Ng W.-L."/>
            <person name="Kazmierczak K.M."/>
            <person name="Andrzejewski T.M."/>
            <person name="Davidsen T.M."/>
            <person name="Wayne K.J."/>
            <person name="Tettelin H."/>
            <person name="Glass J.I."/>
            <person name="Rusch D."/>
            <person name="Podicherti R."/>
            <person name="Tsui H.-C.T."/>
            <person name="Winkler M.E."/>
        </authorList>
    </citation>
    <scope>NUCLEOTIDE SEQUENCE</scope>
</reference>
<dbReference type="CDD" id="cd07021">
    <property type="entry name" value="Clp_protease_NfeD_like"/>
    <property type="match status" value="1"/>
</dbReference>
<keyword evidence="4 5" id="KW-0472">Membrane</keyword>